<feature type="region of interest" description="Disordered" evidence="7">
    <location>
        <begin position="39"/>
        <end position="71"/>
    </location>
</feature>
<feature type="region of interest" description="Disordered" evidence="7">
    <location>
        <begin position="97"/>
        <end position="260"/>
    </location>
</feature>
<comment type="caution">
    <text evidence="9">The sequence shown here is derived from an EMBL/GenBank/DDBJ whole genome shotgun (WGS) entry which is preliminary data.</text>
</comment>
<accession>A0AAE0VBW3</accession>
<sequence>MFPSAGLFSETECPVLLWGGCERPYCPYKHLKEEEEEDSIGACAGSARATAEKGHGNPTAASRTFHNQEQSHACLSELERINKQIEAVKNEVEKEQKRLSRYQSEQAESAGASSEEYLVTSKTQPKDQNGNQLKCKKNSTAARKYVVDRTKPKTDLEYDPCSNYSADLRFSSSTDKIKSTSKADVERNQQDKGKGKSVSADPVPVPSCNSEDSDEEGELVIDIPPFENDGSKGSLIESSSASENANFMKTPRESSEMAQLDTDMPLLEKKAEKFKPANKGMTSISEQQESRKSLYEETDSVKRRHPMLNREKISSERVLAVGSIPTEGEQKPSVHPRIAKEEPESSKMMMEIDASLAENNHVLHKSLKPNLAASKNDKCKEEILNSATGTSELHENARLTSVASFCQLEKPPPASVMNSGVYEEKAQNIETVLDDISICLDHLRRESESIACLQDVDTLLLENIQSAPSCSKMQGDNLLQAGTQRPQRQTEPVVQPNNWLSGHIRKMDTLPVKYLSESPQKTVFQDYLPTTSSYPDVTKDPGSCPSPSTSVETNWQFAHKFATEPLQNVPLNISVANTTMVPSPHVELNPAATPMELMGGQNLQKPAALLGATDEKITAGSSSSEELNYSDLDLSESDPMEECYRIFMEANKAEDPTVQGDMPEDVSKVSEAEKVKPGLAQKKRVAHVAKFEVSKSKAQVMVPLRDGGSQLTIPSRSQQCQKRATSLTAAVKGCQSFIAANAPKRVLAPTVIHSPAMPNNYVNILPAGATLRIGPNLHLIVPDGTCALPVTIIPAAAPVMRPVLQPAQISQPMQSTQPVNYTPAKSIPTKRKAKGRTEVGIKVPHDVRQRYVNLFVEEFLKTSATVQDAFEKALAEEKTVFDRSVNKLKYLSIAVNALKRLKNQNAAPAKFSTERDAQASRGNVPLNTQALLQNGKSAISFYFRLYQFSAQNIYIGGDTTLYDQLKEHILTKALLRESNYPHKHPDKPGFAIQYGATKKGSTDVSRRLCCRCGTSFSVSQTGKHIRKEECNYHYGKVLENRVPGGVETRYSCCENAVGSPGCQVFKLHVHDAVSLQGFVSSLPQTHQDCPGIYAIDTDMCYTTQGLELARVTVVNSNLQVIYDTFVKPTNEVIDYNTRFSGVSEDDVKNSSSSLQDVQTVLLSFISERTILVGHSLENDLCALKLIHNKVVDTSVVFPHRLGPPHKRDLRSLTAEYLRKIIQESVDGHDTQEDATACIELMLWKVKEDAKGKKW</sequence>
<protein>
    <recommendedName>
        <fullName evidence="8">Exonuclease domain-containing protein</fullName>
    </recommendedName>
</protein>
<reference evidence="9" key="1">
    <citation type="submission" date="2023-06" db="EMBL/GenBank/DDBJ databases">
        <title>Male Hemibagrus guttatus genome.</title>
        <authorList>
            <person name="Bian C."/>
        </authorList>
    </citation>
    <scope>NUCLEOTIDE SEQUENCE</scope>
    <source>
        <strain evidence="9">Male_cb2023</strain>
        <tissue evidence="9">Muscle</tissue>
    </source>
</reference>
<feature type="compositionally biased region" description="Basic and acidic residues" evidence="7">
    <location>
        <begin position="328"/>
        <end position="345"/>
    </location>
</feature>
<evidence type="ECO:0000256" key="5">
    <source>
        <dbReference type="ARBA" id="ARBA00022839"/>
    </source>
</evidence>
<dbReference type="PANTHER" id="PTHR12801:SF152">
    <property type="entry name" value="EXONUCLEASE DOMAIN-CONTAINING PROTEIN"/>
    <property type="match status" value="1"/>
</dbReference>
<feature type="region of interest" description="Disordered" evidence="7">
    <location>
        <begin position="326"/>
        <end position="345"/>
    </location>
</feature>
<dbReference type="FunFam" id="3.30.420.10:FF:000021">
    <property type="entry name" value="RNA exonuclease 1 homolog"/>
    <property type="match status" value="1"/>
</dbReference>
<evidence type="ECO:0000256" key="1">
    <source>
        <dbReference type="ARBA" id="ARBA00004123"/>
    </source>
</evidence>
<keyword evidence="10" id="KW-1185">Reference proteome</keyword>
<dbReference type="SUPFAM" id="SSF53098">
    <property type="entry name" value="Ribonuclease H-like"/>
    <property type="match status" value="1"/>
</dbReference>
<dbReference type="SMART" id="SM00479">
    <property type="entry name" value="EXOIII"/>
    <property type="match status" value="1"/>
</dbReference>
<dbReference type="EMBL" id="JAUCMX010000002">
    <property type="protein sequence ID" value="KAK3554507.1"/>
    <property type="molecule type" value="Genomic_DNA"/>
</dbReference>
<feature type="compositionally biased region" description="Basic and acidic residues" evidence="7">
    <location>
        <begin position="145"/>
        <end position="156"/>
    </location>
</feature>
<feature type="compositionally biased region" description="Polar residues" evidence="7">
    <location>
        <begin position="810"/>
        <end position="820"/>
    </location>
</feature>
<comment type="subcellular location">
    <subcellularLocation>
        <location evidence="1">Nucleus</location>
    </subcellularLocation>
</comment>
<feature type="compositionally biased region" description="Polar residues" evidence="7">
    <location>
        <begin position="59"/>
        <end position="71"/>
    </location>
</feature>
<feature type="compositionally biased region" description="Polar residues" evidence="7">
    <location>
        <begin position="236"/>
        <end position="247"/>
    </location>
</feature>
<dbReference type="AlphaFoldDB" id="A0AAE0VBW3"/>
<comment type="similarity">
    <text evidence="2">Belongs to the REXO1/REXO3 family.</text>
</comment>
<keyword evidence="6" id="KW-0539">Nucleus</keyword>
<dbReference type="InterPro" id="IPR047021">
    <property type="entry name" value="REXO1/3/4-like"/>
</dbReference>
<feature type="region of interest" description="Disordered" evidence="7">
    <location>
        <begin position="273"/>
        <end position="299"/>
    </location>
</feature>
<keyword evidence="4" id="KW-0378">Hydrolase</keyword>
<dbReference type="InterPro" id="IPR034922">
    <property type="entry name" value="REX1-like_exo"/>
</dbReference>
<name>A0AAE0VBW3_9TELE</name>
<dbReference type="Pfam" id="PF15870">
    <property type="entry name" value="EloA-BP1"/>
    <property type="match status" value="1"/>
</dbReference>
<dbReference type="Gene3D" id="3.30.420.10">
    <property type="entry name" value="Ribonuclease H-like superfamily/Ribonuclease H"/>
    <property type="match status" value="1"/>
</dbReference>
<dbReference type="GO" id="GO:0003676">
    <property type="term" value="F:nucleic acid binding"/>
    <property type="evidence" value="ECO:0007669"/>
    <property type="project" value="InterPro"/>
</dbReference>
<feature type="region of interest" description="Disordered" evidence="7">
    <location>
        <begin position="810"/>
        <end position="836"/>
    </location>
</feature>
<dbReference type="Proteomes" id="UP001274896">
    <property type="component" value="Unassembled WGS sequence"/>
</dbReference>
<dbReference type="InterPro" id="IPR012337">
    <property type="entry name" value="RNaseH-like_sf"/>
</dbReference>
<evidence type="ECO:0000256" key="6">
    <source>
        <dbReference type="ARBA" id="ARBA00023242"/>
    </source>
</evidence>
<evidence type="ECO:0000313" key="10">
    <source>
        <dbReference type="Proteomes" id="UP001274896"/>
    </source>
</evidence>
<feature type="domain" description="Exonuclease" evidence="8">
    <location>
        <begin position="1091"/>
        <end position="1250"/>
    </location>
</feature>
<evidence type="ECO:0000256" key="3">
    <source>
        <dbReference type="ARBA" id="ARBA00022722"/>
    </source>
</evidence>
<gene>
    <name evidence="9" type="ORF">QTP70_024415</name>
</gene>
<dbReference type="InterPro" id="IPR036397">
    <property type="entry name" value="RNaseH_sf"/>
</dbReference>
<proteinExistence type="inferred from homology"/>
<dbReference type="CDD" id="cd06145">
    <property type="entry name" value="REX1_like"/>
    <property type="match status" value="1"/>
</dbReference>
<evidence type="ECO:0000259" key="8">
    <source>
        <dbReference type="SMART" id="SM00479"/>
    </source>
</evidence>
<evidence type="ECO:0000256" key="7">
    <source>
        <dbReference type="SAM" id="MobiDB-lite"/>
    </source>
</evidence>
<dbReference type="GO" id="GO:0005634">
    <property type="term" value="C:nucleus"/>
    <property type="evidence" value="ECO:0007669"/>
    <property type="project" value="UniProtKB-SubCell"/>
</dbReference>
<keyword evidence="5" id="KW-0269">Exonuclease</keyword>
<keyword evidence="3" id="KW-0540">Nuclease</keyword>
<organism evidence="9 10">
    <name type="scientific">Hemibagrus guttatus</name>
    <dbReference type="NCBI Taxonomy" id="175788"/>
    <lineage>
        <taxon>Eukaryota</taxon>
        <taxon>Metazoa</taxon>
        <taxon>Chordata</taxon>
        <taxon>Craniata</taxon>
        <taxon>Vertebrata</taxon>
        <taxon>Euteleostomi</taxon>
        <taxon>Actinopterygii</taxon>
        <taxon>Neopterygii</taxon>
        <taxon>Teleostei</taxon>
        <taxon>Ostariophysi</taxon>
        <taxon>Siluriformes</taxon>
        <taxon>Bagridae</taxon>
        <taxon>Hemibagrus</taxon>
    </lineage>
</organism>
<dbReference type="InterPro" id="IPR031736">
    <property type="entry name" value="REXO1-like_dom"/>
</dbReference>
<dbReference type="InterPro" id="IPR013520">
    <property type="entry name" value="Ribonucl_H"/>
</dbReference>
<evidence type="ECO:0000256" key="2">
    <source>
        <dbReference type="ARBA" id="ARBA00006357"/>
    </source>
</evidence>
<dbReference type="PANTHER" id="PTHR12801">
    <property type="entry name" value="RNA EXONUCLEASE REXO1 / RECO3 FAMILY MEMBER-RELATED"/>
    <property type="match status" value="1"/>
</dbReference>
<feature type="compositionally biased region" description="Basic and acidic residues" evidence="7">
    <location>
        <begin position="175"/>
        <end position="194"/>
    </location>
</feature>
<dbReference type="GO" id="GO:0004527">
    <property type="term" value="F:exonuclease activity"/>
    <property type="evidence" value="ECO:0007669"/>
    <property type="project" value="UniProtKB-KW"/>
</dbReference>
<feature type="compositionally biased region" description="Basic and acidic residues" evidence="7">
    <location>
        <begin position="288"/>
        <end position="299"/>
    </location>
</feature>
<evidence type="ECO:0000313" key="9">
    <source>
        <dbReference type="EMBL" id="KAK3554507.1"/>
    </source>
</evidence>
<feature type="compositionally biased region" description="Low complexity" evidence="7">
    <location>
        <begin position="103"/>
        <end position="116"/>
    </location>
</feature>
<evidence type="ECO:0000256" key="4">
    <source>
        <dbReference type="ARBA" id="ARBA00022801"/>
    </source>
</evidence>
<feature type="compositionally biased region" description="Polar residues" evidence="7">
    <location>
        <begin position="120"/>
        <end position="132"/>
    </location>
</feature>